<feature type="region of interest" description="Disordered" evidence="1">
    <location>
        <begin position="87"/>
        <end position="114"/>
    </location>
</feature>
<feature type="compositionally biased region" description="Polar residues" evidence="1">
    <location>
        <begin position="88"/>
        <end position="98"/>
    </location>
</feature>
<dbReference type="EMBL" id="BGPR01017734">
    <property type="protein sequence ID" value="GBN77139.1"/>
    <property type="molecule type" value="Genomic_DNA"/>
</dbReference>
<reference evidence="2 6" key="1">
    <citation type="journal article" date="2019" name="Sci. Rep.">
        <title>Orb-weaving spider Araneus ventricosus genome elucidates the spidroin gene catalogue.</title>
        <authorList>
            <person name="Kono N."/>
            <person name="Nakamura H."/>
            <person name="Ohtoshi R."/>
            <person name="Moran D.A.P."/>
            <person name="Shinohara A."/>
            <person name="Yoshida Y."/>
            <person name="Fujiwara M."/>
            <person name="Mori M."/>
            <person name="Tomita M."/>
            <person name="Arakawa K."/>
        </authorList>
    </citation>
    <scope>NUCLEOTIDE SEQUENCE [LARGE SCALE GENOMIC DNA]</scope>
</reference>
<protein>
    <submittedName>
        <fullName evidence="2">Uncharacterized protein</fullName>
    </submittedName>
</protein>
<gene>
    <name evidence="4" type="ORF">AVEN_113047_1</name>
    <name evidence="3" type="ORF">AVEN_15723_1</name>
    <name evidence="2" type="ORF">AVEN_28262_1</name>
    <name evidence="5" type="ORF">AVEN_52207_1</name>
</gene>
<evidence type="ECO:0000313" key="5">
    <source>
        <dbReference type="EMBL" id="GBN77223.1"/>
    </source>
</evidence>
<dbReference type="AlphaFoldDB" id="A0A4Y2RPF4"/>
<comment type="caution">
    <text evidence="2">The sequence shown here is derived from an EMBL/GenBank/DDBJ whole genome shotgun (WGS) entry which is preliminary data.</text>
</comment>
<evidence type="ECO:0000313" key="4">
    <source>
        <dbReference type="EMBL" id="GBN77218.1"/>
    </source>
</evidence>
<name>A0A4Y2RPF4_ARAVE</name>
<organism evidence="2 6">
    <name type="scientific">Araneus ventricosus</name>
    <name type="common">Orbweaver spider</name>
    <name type="synonym">Epeira ventricosa</name>
    <dbReference type="NCBI Taxonomy" id="182803"/>
    <lineage>
        <taxon>Eukaryota</taxon>
        <taxon>Metazoa</taxon>
        <taxon>Ecdysozoa</taxon>
        <taxon>Arthropoda</taxon>
        <taxon>Chelicerata</taxon>
        <taxon>Arachnida</taxon>
        <taxon>Araneae</taxon>
        <taxon>Araneomorphae</taxon>
        <taxon>Entelegynae</taxon>
        <taxon>Araneoidea</taxon>
        <taxon>Araneidae</taxon>
        <taxon>Araneus</taxon>
    </lineage>
</organism>
<dbReference type="EMBL" id="BGPR01017760">
    <property type="protein sequence ID" value="GBN77218.1"/>
    <property type="molecule type" value="Genomic_DNA"/>
</dbReference>
<accession>A0A4Y2RPF4</accession>
<dbReference type="Proteomes" id="UP000499080">
    <property type="component" value="Unassembled WGS sequence"/>
</dbReference>
<evidence type="ECO:0000313" key="3">
    <source>
        <dbReference type="EMBL" id="GBN77159.1"/>
    </source>
</evidence>
<evidence type="ECO:0000256" key="1">
    <source>
        <dbReference type="SAM" id="MobiDB-lite"/>
    </source>
</evidence>
<sequence length="114" mass="12843">MDKQFEKLFAMTAEMRAQQAGLEQKMEAGQEEMRSGQAEAQNLIQAGKEEMRAHVESQVGDINISICKQLKNAKRLLWRKRSSRWVANGTNPLDSSGNHIGAEIARVPTSRYQP</sequence>
<dbReference type="EMBL" id="BGPR01017761">
    <property type="protein sequence ID" value="GBN77223.1"/>
    <property type="molecule type" value="Genomic_DNA"/>
</dbReference>
<evidence type="ECO:0000313" key="6">
    <source>
        <dbReference type="Proteomes" id="UP000499080"/>
    </source>
</evidence>
<keyword evidence="6" id="KW-1185">Reference proteome</keyword>
<evidence type="ECO:0000313" key="2">
    <source>
        <dbReference type="EMBL" id="GBN77139.1"/>
    </source>
</evidence>
<proteinExistence type="predicted"/>
<dbReference type="EMBL" id="BGPR01017740">
    <property type="protein sequence ID" value="GBN77159.1"/>
    <property type="molecule type" value="Genomic_DNA"/>
</dbReference>